<evidence type="ECO:0000256" key="2">
    <source>
        <dbReference type="SAM" id="Phobius"/>
    </source>
</evidence>
<feature type="region of interest" description="Disordered" evidence="1">
    <location>
        <begin position="229"/>
        <end position="252"/>
    </location>
</feature>
<protein>
    <recommendedName>
        <fullName evidence="5">FimV domain-containing protein</fullName>
    </recommendedName>
</protein>
<dbReference type="Proteomes" id="UP000442109">
    <property type="component" value="Unassembled WGS sequence"/>
</dbReference>
<dbReference type="OrthoDB" id="6656924at2"/>
<comment type="caution">
    <text evidence="3">The sequence shown here is derived from an EMBL/GenBank/DDBJ whole genome shotgun (WGS) entry which is preliminary data.</text>
</comment>
<feature type="compositionally biased region" description="Acidic residues" evidence="1">
    <location>
        <begin position="176"/>
        <end position="185"/>
    </location>
</feature>
<keyword evidence="2" id="KW-1133">Transmembrane helix</keyword>
<gene>
    <name evidence="3" type="ORF">GB996_09235</name>
</gene>
<feature type="compositionally biased region" description="Polar residues" evidence="1">
    <location>
        <begin position="229"/>
        <end position="238"/>
    </location>
</feature>
<feature type="region of interest" description="Disordered" evidence="1">
    <location>
        <begin position="153"/>
        <end position="196"/>
    </location>
</feature>
<organism evidence="3 4">
    <name type="scientific">Psychrobacter sanguinis</name>
    <dbReference type="NCBI Taxonomy" id="861445"/>
    <lineage>
        <taxon>Bacteria</taxon>
        <taxon>Pseudomonadati</taxon>
        <taxon>Pseudomonadota</taxon>
        <taxon>Gammaproteobacteria</taxon>
        <taxon>Moraxellales</taxon>
        <taxon>Moraxellaceae</taxon>
        <taxon>Psychrobacter</taxon>
    </lineage>
</organism>
<dbReference type="InterPro" id="IPR020011">
    <property type="entry name" value="FimV_C"/>
</dbReference>
<proteinExistence type="predicted"/>
<evidence type="ECO:0008006" key="5">
    <source>
        <dbReference type="Google" id="ProtNLM"/>
    </source>
</evidence>
<feature type="transmembrane region" description="Helical" evidence="2">
    <location>
        <begin position="6"/>
        <end position="23"/>
    </location>
</feature>
<keyword evidence="2" id="KW-0812">Transmembrane</keyword>
<name>A0A844M2Y9_9GAMM</name>
<keyword evidence="4" id="KW-1185">Reference proteome</keyword>
<feature type="region of interest" description="Disordered" evidence="1">
    <location>
        <begin position="30"/>
        <end position="57"/>
    </location>
</feature>
<dbReference type="InterPro" id="IPR038440">
    <property type="entry name" value="FimV_C_sf"/>
</dbReference>
<sequence length="382" mass="40963">MSLRVIIAIIFILLIVVLLLIMLRGQSSSKKSRTVTQDKSKADAHTTNEEDTAVVQSTAVDRTSFASSALPQKNTPSGQADRVIDPSQDAEHALPSKHTPLAELPEQTAIEEPLLVEAELAEMLAISEQSEALEVAQSKADILQADPAIASKKSAMTHAAGEEHGDQLPTKSTEAIEPEAVEPEAVETKAVEPEAVKPEAIETKAIETKAVETKAIEPEANKMAETVVENLQHTSTQEPKPHAEPASKAEHDAVTLAVPEPKAAEVTAAAPSSTAASNKPAHKSPAIKIQSYEERQAALNSAPIPATDELRQVMRSQPDAYSLQGFDFVKDIDGAKLTLDLAEQYIELGEYDSAKRLLQEIINSSANQAQKATAEQILGQLY</sequence>
<feature type="region of interest" description="Disordered" evidence="1">
    <location>
        <begin position="264"/>
        <end position="284"/>
    </location>
</feature>
<evidence type="ECO:0000256" key="1">
    <source>
        <dbReference type="SAM" id="MobiDB-lite"/>
    </source>
</evidence>
<feature type="compositionally biased region" description="Basic and acidic residues" evidence="1">
    <location>
        <begin position="186"/>
        <end position="196"/>
    </location>
</feature>
<dbReference type="AlphaFoldDB" id="A0A844M2Y9"/>
<evidence type="ECO:0000313" key="4">
    <source>
        <dbReference type="Proteomes" id="UP000442109"/>
    </source>
</evidence>
<dbReference type="Gene3D" id="1.20.58.2200">
    <property type="match status" value="1"/>
</dbReference>
<keyword evidence="2" id="KW-0472">Membrane</keyword>
<dbReference type="RefSeq" id="WP_155587494.1">
    <property type="nucleotide sequence ID" value="NZ_WFKQ01000009.1"/>
</dbReference>
<reference evidence="3 4" key="1">
    <citation type="journal article" date="2019" name="PLoS ONE">
        <title>Pup mortality in New Zealand sea lions (Phocarctos hookeri) at Enderby Island, Auckland Islands, 2013-18.</title>
        <authorList>
            <person name="Michael S.A."/>
            <person name="Hayman D.T.S."/>
            <person name="Gray R."/>
            <person name="Zhang J."/>
            <person name="Rogers L."/>
            <person name="Roe W.D."/>
        </authorList>
    </citation>
    <scope>NUCLEOTIDE SEQUENCE [LARGE SCALE GENOMIC DNA]</scope>
    <source>
        <strain evidence="3 4">SM868</strain>
    </source>
</reference>
<dbReference type="EMBL" id="WFKQ01000009">
    <property type="protein sequence ID" value="MUG32978.1"/>
    <property type="molecule type" value="Genomic_DNA"/>
</dbReference>
<feature type="compositionally biased region" description="Basic and acidic residues" evidence="1">
    <location>
        <begin position="239"/>
        <end position="252"/>
    </location>
</feature>
<feature type="compositionally biased region" description="Basic and acidic residues" evidence="1">
    <location>
        <begin position="36"/>
        <end position="48"/>
    </location>
</feature>
<accession>A0A844M2Y9</accession>
<feature type="compositionally biased region" description="Low complexity" evidence="1">
    <location>
        <begin position="264"/>
        <end position="279"/>
    </location>
</feature>
<evidence type="ECO:0000313" key="3">
    <source>
        <dbReference type="EMBL" id="MUG32978.1"/>
    </source>
</evidence>
<dbReference type="NCBIfam" id="TIGR03504">
    <property type="entry name" value="FimV_Cterm"/>
    <property type="match status" value="1"/>
</dbReference>